<dbReference type="AlphaFoldDB" id="A0A2M6WB60"/>
<proteinExistence type="predicted"/>
<name>A0A2M6WB60_9BACT</name>
<dbReference type="EMBL" id="PFBP01000011">
    <property type="protein sequence ID" value="PIT90027.1"/>
    <property type="molecule type" value="Genomic_DNA"/>
</dbReference>
<sequence>MNDLGQKIQEYFNQEDVKNNLSILVQKYFINEKQKQGFLKVFELVKKGEFDCVDIADFLNEMYRIEIERALEINKELFDQVYGDVYDELQQLYEENKNKGNVEIEKEKSSQAAPQESDISQTELLRKYNIFIKLSLFQNILASQEMLMEKFMSVGAIHELPLQSNHDLPTQSIQNEFYQAINAGDKIKAVAVLRVLCAKGKLGSSFLNDKRYLDFWAGFLERHYGPDVKQKFLKNPIEKKYLLEFLRFILEKRLDFNLEESAMIGTGLAALCQESGEKEFEEMAFGDEEQGKFVWAE</sequence>
<gene>
    <name evidence="1" type="ORF">COU23_00715</name>
</gene>
<accession>A0A2M6WB60</accession>
<protein>
    <submittedName>
        <fullName evidence="1">Uncharacterized protein</fullName>
    </submittedName>
</protein>
<evidence type="ECO:0000313" key="2">
    <source>
        <dbReference type="Proteomes" id="UP000231464"/>
    </source>
</evidence>
<comment type="caution">
    <text evidence="1">The sequence shown here is derived from an EMBL/GenBank/DDBJ whole genome shotgun (WGS) entry which is preliminary data.</text>
</comment>
<evidence type="ECO:0000313" key="1">
    <source>
        <dbReference type="EMBL" id="PIT90027.1"/>
    </source>
</evidence>
<dbReference type="Proteomes" id="UP000231464">
    <property type="component" value="Unassembled WGS sequence"/>
</dbReference>
<organism evidence="1 2">
    <name type="scientific">Candidatus Kuenenbacteria bacterium CG10_big_fil_rev_8_21_14_0_10_36_11</name>
    <dbReference type="NCBI Taxonomy" id="1974618"/>
    <lineage>
        <taxon>Bacteria</taxon>
        <taxon>Candidatus Kueneniibacteriota</taxon>
    </lineage>
</organism>
<reference evidence="2" key="1">
    <citation type="submission" date="2017-09" db="EMBL/GenBank/DDBJ databases">
        <title>Depth-based differentiation of microbial function through sediment-hosted aquifers and enrichment of novel symbionts in the deep terrestrial subsurface.</title>
        <authorList>
            <person name="Probst A.J."/>
            <person name="Ladd B."/>
            <person name="Jarett J.K."/>
            <person name="Geller-Mcgrath D.E."/>
            <person name="Sieber C.M.K."/>
            <person name="Emerson J.B."/>
            <person name="Anantharaman K."/>
            <person name="Thomas B.C."/>
            <person name="Malmstrom R."/>
            <person name="Stieglmeier M."/>
            <person name="Klingl A."/>
            <person name="Woyke T."/>
            <person name="Ryan C.M."/>
            <person name="Banfield J.F."/>
        </authorList>
    </citation>
    <scope>NUCLEOTIDE SEQUENCE [LARGE SCALE GENOMIC DNA]</scope>
</reference>